<keyword evidence="6" id="KW-1133">Transmembrane helix</keyword>
<evidence type="ECO:0000256" key="1">
    <source>
        <dbReference type="ARBA" id="ARBA00001971"/>
    </source>
</evidence>
<keyword evidence="8" id="KW-1185">Reference proteome</keyword>
<dbReference type="GeneID" id="54487331"/>
<feature type="binding site" description="axial binding residue" evidence="5">
    <location>
        <position position="500"/>
    </location>
    <ligand>
        <name>heme</name>
        <dbReference type="ChEBI" id="CHEBI:30413"/>
    </ligand>
    <ligandPart>
        <name>Fe</name>
        <dbReference type="ChEBI" id="CHEBI:18248"/>
    </ligandPart>
</feature>
<comment type="cofactor">
    <cofactor evidence="1 5">
        <name>heme</name>
        <dbReference type="ChEBI" id="CHEBI:30413"/>
    </cofactor>
</comment>
<evidence type="ECO:0000256" key="4">
    <source>
        <dbReference type="ARBA" id="ARBA00023004"/>
    </source>
</evidence>
<accession>A0A6A6WKY1</accession>
<dbReference type="GO" id="GO:0005506">
    <property type="term" value="F:iron ion binding"/>
    <property type="evidence" value="ECO:0007669"/>
    <property type="project" value="InterPro"/>
</dbReference>
<evidence type="ECO:0000256" key="5">
    <source>
        <dbReference type="PIRSR" id="PIRSR602403-1"/>
    </source>
</evidence>
<dbReference type="PANTHER" id="PTHR24305">
    <property type="entry name" value="CYTOCHROME P450"/>
    <property type="match status" value="1"/>
</dbReference>
<keyword evidence="6" id="KW-0812">Transmembrane</keyword>
<dbReference type="InterPro" id="IPR050121">
    <property type="entry name" value="Cytochrome_P450_monoxygenase"/>
</dbReference>
<feature type="transmembrane region" description="Helical" evidence="6">
    <location>
        <begin position="41"/>
        <end position="61"/>
    </location>
</feature>
<comment type="similarity">
    <text evidence="2">Belongs to the cytochrome P450 family.</text>
</comment>
<dbReference type="Proteomes" id="UP000799437">
    <property type="component" value="Unassembled WGS sequence"/>
</dbReference>
<reference evidence="7" key="1">
    <citation type="journal article" date="2020" name="Stud. Mycol.">
        <title>101 Dothideomycetes genomes: a test case for predicting lifestyles and emergence of pathogens.</title>
        <authorList>
            <person name="Haridas S."/>
            <person name="Albert R."/>
            <person name="Binder M."/>
            <person name="Bloem J."/>
            <person name="Labutti K."/>
            <person name="Salamov A."/>
            <person name="Andreopoulos B."/>
            <person name="Baker S."/>
            <person name="Barry K."/>
            <person name="Bills G."/>
            <person name="Bluhm B."/>
            <person name="Cannon C."/>
            <person name="Castanera R."/>
            <person name="Culley D."/>
            <person name="Daum C."/>
            <person name="Ezra D."/>
            <person name="Gonzalez J."/>
            <person name="Henrissat B."/>
            <person name="Kuo A."/>
            <person name="Liang C."/>
            <person name="Lipzen A."/>
            <person name="Lutzoni F."/>
            <person name="Magnuson J."/>
            <person name="Mondo S."/>
            <person name="Nolan M."/>
            <person name="Ohm R."/>
            <person name="Pangilinan J."/>
            <person name="Park H.-J."/>
            <person name="Ramirez L."/>
            <person name="Alfaro M."/>
            <person name="Sun H."/>
            <person name="Tritt A."/>
            <person name="Yoshinaga Y."/>
            <person name="Zwiers L.-H."/>
            <person name="Turgeon B."/>
            <person name="Goodwin S."/>
            <person name="Spatafora J."/>
            <person name="Crous P."/>
            <person name="Grigoriev I."/>
        </authorList>
    </citation>
    <scope>NUCLEOTIDE SEQUENCE</scope>
    <source>
        <strain evidence="7">CBS 121739</strain>
    </source>
</reference>
<dbReference type="RefSeq" id="XP_033605282.1">
    <property type="nucleotide sequence ID" value="XM_033746277.1"/>
</dbReference>
<dbReference type="Gene3D" id="1.10.630.10">
    <property type="entry name" value="Cytochrome P450"/>
    <property type="match status" value="1"/>
</dbReference>
<dbReference type="Pfam" id="PF00067">
    <property type="entry name" value="p450"/>
    <property type="match status" value="1"/>
</dbReference>
<dbReference type="GO" id="GO:0016705">
    <property type="term" value="F:oxidoreductase activity, acting on paired donors, with incorporation or reduction of molecular oxygen"/>
    <property type="evidence" value="ECO:0007669"/>
    <property type="project" value="InterPro"/>
</dbReference>
<evidence type="ECO:0000256" key="3">
    <source>
        <dbReference type="ARBA" id="ARBA00022723"/>
    </source>
</evidence>
<dbReference type="PRINTS" id="PR00465">
    <property type="entry name" value="EP450IV"/>
</dbReference>
<proteinExistence type="inferred from homology"/>
<name>A0A6A6WKY1_9PEZI</name>
<organism evidence="7 8">
    <name type="scientific">Pseudovirgaria hyperparasitica</name>
    <dbReference type="NCBI Taxonomy" id="470096"/>
    <lineage>
        <taxon>Eukaryota</taxon>
        <taxon>Fungi</taxon>
        <taxon>Dikarya</taxon>
        <taxon>Ascomycota</taxon>
        <taxon>Pezizomycotina</taxon>
        <taxon>Dothideomycetes</taxon>
        <taxon>Dothideomycetes incertae sedis</taxon>
        <taxon>Acrospermales</taxon>
        <taxon>Acrospermaceae</taxon>
        <taxon>Pseudovirgaria</taxon>
    </lineage>
</organism>
<dbReference type="SUPFAM" id="SSF48264">
    <property type="entry name" value="Cytochrome P450"/>
    <property type="match status" value="1"/>
</dbReference>
<dbReference type="InterPro" id="IPR001128">
    <property type="entry name" value="Cyt_P450"/>
</dbReference>
<protein>
    <submittedName>
        <fullName evidence="7">Cytochrome P450</fullName>
    </submittedName>
</protein>
<keyword evidence="4 5" id="KW-0408">Iron</keyword>
<keyword evidence="6" id="KW-0472">Membrane</keyword>
<dbReference type="EMBL" id="ML996565">
    <property type="protein sequence ID" value="KAF2762831.1"/>
    <property type="molecule type" value="Genomic_DNA"/>
</dbReference>
<gene>
    <name evidence="7" type="ORF">EJ05DRAFT_495686</name>
</gene>
<keyword evidence="5" id="KW-0349">Heme</keyword>
<evidence type="ECO:0000313" key="8">
    <source>
        <dbReference type="Proteomes" id="UP000799437"/>
    </source>
</evidence>
<dbReference type="AlphaFoldDB" id="A0A6A6WKY1"/>
<dbReference type="OrthoDB" id="3918050at2759"/>
<evidence type="ECO:0000256" key="6">
    <source>
        <dbReference type="SAM" id="Phobius"/>
    </source>
</evidence>
<dbReference type="PANTHER" id="PTHR24305:SF166">
    <property type="entry name" value="CYTOCHROME P450 12A4, MITOCHONDRIAL-RELATED"/>
    <property type="match status" value="1"/>
</dbReference>
<sequence length="555" mass="61760">MEIFWALVRFWTNVVILAIFLGMLLRNAPNHIIPFTSRRDTAIISAISAFIYMTLYNVYIYPRYLSPLRKLPQSDLIVDSSEFVPITIAPRGKKTLELVKRYPGADLINLRMVTGSQIALPVSPAAHRAILSEHAADYEKPSSGRYALSRSLGYGLILSEGETHRVHRKAITPSFRIQNIRSLQPLIAKKTSLMLEGIAAEMHEKGQIEISSWGSRLTMDIIGPALMSRDFGSLHSHNSDLEAAYAELVAPSWGAGFLFEMSMMLPPFIVRRLPVKENAMVDRTTTLIRHTCETILRDKMRDLKTAKFGEETGTSDILGSVMANGNLSQNELVDQMMTFLGAGHETTASSIAWVTHLLTLPQYAHYQELLRKEIRDAVSARRADADPDEGILSYSTLEALPLLNGICEETLRLFPPVTNTGRVAIRDTIICDTHIKKNTILVLFPWAINRNPAFWGVNADDMVPERWIDEMPDGTRKANRHGGAPSNMCELTFLHGNRSCIGKDFAKAELRYVIAALFKDHQLKRLPGDDGTVIPAGSLTIKPQGGLYVAVTPVA</sequence>
<keyword evidence="3 5" id="KW-0479">Metal-binding</keyword>
<feature type="transmembrane region" description="Helical" evidence="6">
    <location>
        <begin position="6"/>
        <end position="25"/>
    </location>
</feature>
<dbReference type="InterPro" id="IPR002403">
    <property type="entry name" value="Cyt_P450_E_grp-IV"/>
</dbReference>
<dbReference type="InterPro" id="IPR036396">
    <property type="entry name" value="Cyt_P450_sf"/>
</dbReference>
<dbReference type="GO" id="GO:0004497">
    <property type="term" value="F:monooxygenase activity"/>
    <property type="evidence" value="ECO:0007669"/>
    <property type="project" value="InterPro"/>
</dbReference>
<dbReference type="PRINTS" id="PR00385">
    <property type="entry name" value="P450"/>
</dbReference>
<evidence type="ECO:0000313" key="7">
    <source>
        <dbReference type="EMBL" id="KAF2762831.1"/>
    </source>
</evidence>
<dbReference type="GO" id="GO:0020037">
    <property type="term" value="F:heme binding"/>
    <property type="evidence" value="ECO:0007669"/>
    <property type="project" value="InterPro"/>
</dbReference>
<evidence type="ECO:0000256" key="2">
    <source>
        <dbReference type="ARBA" id="ARBA00010617"/>
    </source>
</evidence>